<gene>
    <name evidence="3" type="ORF">C493_13083</name>
</gene>
<protein>
    <submittedName>
        <fullName evidence="3">Putative ArsR family transcriptional regulator</fullName>
    </submittedName>
</protein>
<dbReference type="AlphaFoldDB" id="L9WWZ8"/>
<dbReference type="EMBL" id="AOHZ01000061">
    <property type="protein sequence ID" value="ELY53985.1"/>
    <property type="molecule type" value="Genomic_DNA"/>
</dbReference>
<dbReference type="eggNOG" id="arCOG03860">
    <property type="taxonomic scope" value="Archaea"/>
</dbReference>
<proteinExistence type="predicted"/>
<dbReference type="Pfam" id="PF24038">
    <property type="entry name" value="DUF7347"/>
    <property type="match status" value="1"/>
</dbReference>
<reference evidence="3 4" key="1">
    <citation type="journal article" date="2014" name="PLoS Genet.">
        <title>Phylogenetically driven sequencing of extremely halophilic archaea reveals strategies for static and dynamic osmo-response.</title>
        <authorList>
            <person name="Becker E.A."/>
            <person name="Seitzer P.M."/>
            <person name="Tritt A."/>
            <person name="Larsen D."/>
            <person name="Krusor M."/>
            <person name="Yao A.I."/>
            <person name="Wu D."/>
            <person name="Madern D."/>
            <person name="Eisen J.A."/>
            <person name="Darling A.E."/>
            <person name="Facciotti M.T."/>
        </authorList>
    </citation>
    <scope>NUCLEOTIDE SEQUENCE [LARGE SCALE GENOMIC DNA]</scope>
    <source>
        <strain evidence="3 4">JCM 12255</strain>
    </source>
</reference>
<keyword evidence="4" id="KW-1185">Reference proteome</keyword>
<name>L9WWZ8_9EURY</name>
<accession>L9WWZ8</accession>
<dbReference type="InterPro" id="IPR055775">
    <property type="entry name" value="DUF7351"/>
</dbReference>
<evidence type="ECO:0000313" key="3">
    <source>
        <dbReference type="EMBL" id="ELY53985.1"/>
    </source>
</evidence>
<feature type="domain" description="DUF7351" evidence="2">
    <location>
        <begin position="124"/>
        <end position="321"/>
    </location>
</feature>
<comment type="caution">
    <text evidence="3">The sequence shown here is derived from an EMBL/GenBank/DDBJ whole genome shotgun (WGS) entry which is preliminary data.</text>
</comment>
<dbReference type="RefSeq" id="WP_007259890.1">
    <property type="nucleotide sequence ID" value="NZ_AOHZ01000061.1"/>
</dbReference>
<dbReference type="Pfam" id="PF24042">
    <property type="entry name" value="DUF7351"/>
    <property type="match status" value="1"/>
</dbReference>
<dbReference type="PATRIC" id="fig|1227499.3.peg.2684"/>
<dbReference type="OrthoDB" id="8482at2157"/>
<dbReference type="Proteomes" id="UP000011602">
    <property type="component" value="Unassembled WGS sequence"/>
</dbReference>
<feature type="domain" description="DUF7347" evidence="1">
    <location>
        <begin position="15"/>
        <end position="107"/>
    </location>
</feature>
<evidence type="ECO:0000259" key="1">
    <source>
        <dbReference type="Pfam" id="PF24038"/>
    </source>
</evidence>
<sequence>MTPWGNDESGNLSADDAFAILANQTRFEIVQTLWELYEPDDPANVVKFADLYDGDNAVSFSELYDTVDYNDTGNFNYHLEQLTGHFVRQSDSGYELTEAGFEIVRAVLAGTVRERPRPDAVEIDANCPRCDAPVVADYENHHLSVSCSQCPGIWQNVTGEDGVLFTFPLPPAGLSNRTPDEVFYATLVFNLNRIRSFIDGVCPYCSGPVHESLDVCEEHDPRDRGGCPQCHRQHAVEVAEVCHQCKAVARGPLAIAILSHPAVAAFYHDRGFEHRFASWETFSRAQTVEESILETDSLRIRLTVPCEGDRLRLTLDESLSIVEAVQETSLERD</sequence>
<evidence type="ECO:0000259" key="2">
    <source>
        <dbReference type="Pfam" id="PF24042"/>
    </source>
</evidence>
<organism evidence="3 4">
    <name type="scientific">Natronolimnohabitans innermongolicus JCM 12255</name>
    <dbReference type="NCBI Taxonomy" id="1227499"/>
    <lineage>
        <taxon>Archaea</taxon>
        <taxon>Methanobacteriati</taxon>
        <taxon>Methanobacteriota</taxon>
        <taxon>Stenosarchaea group</taxon>
        <taxon>Halobacteria</taxon>
        <taxon>Halobacteriales</taxon>
        <taxon>Natrialbaceae</taxon>
        <taxon>Natronolimnohabitans</taxon>
    </lineage>
</organism>
<evidence type="ECO:0000313" key="4">
    <source>
        <dbReference type="Proteomes" id="UP000011602"/>
    </source>
</evidence>
<dbReference type="InterPro" id="IPR055771">
    <property type="entry name" value="DUF7347"/>
</dbReference>